<protein>
    <recommendedName>
        <fullName evidence="4">Dockerin domain-containing protein</fullName>
    </recommendedName>
</protein>
<dbReference type="InterPro" id="IPR036439">
    <property type="entry name" value="Dockerin_dom_sf"/>
</dbReference>
<comment type="caution">
    <text evidence="2">The sequence shown here is derived from an EMBL/GenBank/DDBJ whole genome shotgun (WGS) entry which is preliminary data.</text>
</comment>
<evidence type="ECO:0000313" key="3">
    <source>
        <dbReference type="Proteomes" id="UP000034081"/>
    </source>
</evidence>
<gene>
    <name evidence="2" type="ORF">UT08_C0007G0040</name>
</gene>
<accession>A0A0G0L2Y0</accession>
<dbReference type="STRING" id="1618570.UT08_C0007G0040"/>
<keyword evidence="1" id="KW-0812">Transmembrane</keyword>
<evidence type="ECO:0008006" key="4">
    <source>
        <dbReference type="Google" id="ProtNLM"/>
    </source>
</evidence>
<dbReference type="Proteomes" id="UP000034081">
    <property type="component" value="Unassembled WGS sequence"/>
</dbReference>
<dbReference type="AlphaFoldDB" id="A0A0G0L2Y0"/>
<dbReference type="Gene3D" id="1.10.1330.10">
    <property type="entry name" value="Dockerin domain"/>
    <property type="match status" value="1"/>
</dbReference>
<dbReference type="EMBL" id="LBVL01000007">
    <property type="protein sequence ID" value="KKQ85367.1"/>
    <property type="molecule type" value="Genomic_DNA"/>
</dbReference>
<dbReference type="SUPFAM" id="SSF63446">
    <property type="entry name" value="Type I dockerin domain"/>
    <property type="match status" value="1"/>
</dbReference>
<keyword evidence="1" id="KW-0472">Membrane</keyword>
<feature type="transmembrane region" description="Helical" evidence="1">
    <location>
        <begin position="12"/>
        <end position="34"/>
    </location>
</feature>
<reference evidence="2 3" key="1">
    <citation type="journal article" date="2015" name="Nature">
        <title>rRNA introns, odd ribosomes, and small enigmatic genomes across a large radiation of phyla.</title>
        <authorList>
            <person name="Brown C.T."/>
            <person name="Hug L.A."/>
            <person name="Thomas B.C."/>
            <person name="Sharon I."/>
            <person name="Castelle C.J."/>
            <person name="Singh A."/>
            <person name="Wilkins M.J."/>
            <person name="Williams K.H."/>
            <person name="Banfield J.F."/>
        </authorList>
    </citation>
    <scope>NUCLEOTIDE SEQUENCE [LARGE SCALE GENOMIC DNA]</scope>
</reference>
<evidence type="ECO:0000256" key="1">
    <source>
        <dbReference type="SAM" id="Phobius"/>
    </source>
</evidence>
<proteinExistence type="predicted"/>
<evidence type="ECO:0000313" key="2">
    <source>
        <dbReference type="EMBL" id="KKQ85367.1"/>
    </source>
</evidence>
<sequence>MSKKVDTNSNFRFIASLAATFFLSLTLINSVYLVRWAKNIRRGRAQVINGLWLGISKGRLSSPDSYIIYVLDAKWPYQQYTGNLDLRKKICDANGANCTTTEGLWLDSQGNPVFISNGLATINIPSGIPNTINEYWVKPNPNPRSLDWSTEALFSIGTTNGLYDVSQYFIKPSEETTYSGENNTSGQNVSFQTKIGYEATAADCDGSLGQIMYLMKSRPEGYPNPKTPWKDIMMPSGYDRLVPKYHILNWQKKTGWHDEYATIYGVENYQMNLNSPLNKNDNFNTKISQTRYGSRDSMFPPHYLAPKWIGWSWDVQNSRASEASRSAQLAFCNIPANENPDYYWEADSDLIYLGDYGEVIRLKYYEGENNFLSDDSKAGKREDWYFAKDVGLVKLEVVYFCPLSWGNFPNCLPCNQNSDCAINEFMKAPHITLNRVQGPPLPTPTPGWIQLDLTARPSTGTAPLKIDLTANVSGTIGPPYVYRFDCTNDGTWEYQEFKTTNSLTVFQLCTYTTPDKYTLHGRVEAGGTEANDAISIDVLAVPTATPTPSFTPTPTGPCAKPGDANADCKVDFIDYAIWRLHFGQTTTNGIRDGDFNNSNFVDFVDYAIWRLNFGT</sequence>
<keyword evidence="1" id="KW-1133">Transmembrane helix</keyword>
<dbReference type="GO" id="GO:0000272">
    <property type="term" value="P:polysaccharide catabolic process"/>
    <property type="evidence" value="ECO:0007669"/>
    <property type="project" value="InterPro"/>
</dbReference>
<name>A0A0G0L2Y0_9BACT</name>
<organism evidence="2 3">
    <name type="scientific">Candidatus Woesebacteria bacterium GW2011_GWB1_38_8</name>
    <dbReference type="NCBI Taxonomy" id="1618570"/>
    <lineage>
        <taxon>Bacteria</taxon>
        <taxon>Candidatus Woeseibacteriota</taxon>
    </lineage>
</organism>